<feature type="transmembrane region" description="Helical" evidence="6">
    <location>
        <begin position="708"/>
        <end position="732"/>
    </location>
</feature>
<keyword evidence="5 6" id="KW-0472">Membrane</keyword>
<reference evidence="9 10" key="1">
    <citation type="submission" date="2019-12" db="EMBL/GenBank/DDBJ databases">
        <title>The draft genomic sequence of strain Chitinophaga oryziterrae JCM 16595.</title>
        <authorList>
            <person name="Zhang X."/>
        </authorList>
    </citation>
    <scope>NUCLEOTIDE SEQUENCE [LARGE SCALE GENOMIC DNA]</scope>
    <source>
        <strain evidence="9 10">JCM 16595</strain>
    </source>
</reference>
<dbReference type="Proteomes" id="UP000468388">
    <property type="component" value="Unassembled WGS sequence"/>
</dbReference>
<feature type="transmembrane region" description="Helical" evidence="6">
    <location>
        <begin position="325"/>
        <end position="352"/>
    </location>
</feature>
<name>A0A6N8JGS8_9BACT</name>
<proteinExistence type="predicted"/>
<dbReference type="PANTHER" id="PTHR30572:SF18">
    <property type="entry name" value="ABC-TYPE MACROLIDE FAMILY EXPORT SYSTEM PERMEASE COMPONENT 2"/>
    <property type="match status" value="1"/>
</dbReference>
<feature type="domain" description="ABC3 transporter permease C-terminal" evidence="7">
    <location>
        <begin position="668"/>
        <end position="778"/>
    </location>
</feature>
<feature type="domain" description="MacB-like periplasmic core" evidence="8">
    <location>
        <begin position="20"/>
        <end position="242"/>
    </location>
</feature>
<keyword evidence="2" id="KW-1003">Cell membrane</keyword>
<evidence type="ECO:0000256" key="4">
    <source>
        <dbReference type="ARBA" id="ARBA00022989"/>
    </source>
</evidence>
<evidence type="ECO:0000256" key="5">
    <source>
        <dbReference type="ARBA" id="ARBA00023136"/>
    </source>
</evidence>
<protein>
    <submittedName>
        <fullName evidence="9">FtsX-like permease family protein</fullName>
    </submittedName>
</protein>
<dbReference type="InterPro" id="IPR003838">
    <property type="entry name" value="ABC3_permease_C"/>
</dbReference>
<dbReference type="GO" id="GO:0022857">
    <property type="term" value="F:transmembrane transporter activity"/>
    <property type="evidence" value="ECO:0007669"/>
    <property type="project" value="TreeGrafter"/>
</dbReference>
<sequence length="787" mass="87334">MISNYLRIGWRNIRRHKLYSGINIGGLALGLAVGILLLIWVQDELSFDRFHKNGKSIYSLSVTFKSGSDVQTWGAMPGALAPAAVKRIAGVESAVRMSDAWQISKYTYDNKDFYDIKGAYVDPAFFSMFSFPLLKGSLFSNNQSIVITRSAAKRYFGTEDAVGKMIQANGKDNYTVNGVIEDFPRNSSIQCDFLFPFDILKKNFGAGDNWKSLDGDWGDFYYATYLQLAPGTRPDKVAEQLALLRPESKLDPKVQYNVQPLYNVHLYNPDQSEGGIKIVRIFLIVAIVILLIACVNYVNLSTARAMQRAGEIGVRKMVGAARRQLFLQFLWESVLVFVMALALAVLIMLVVIPFYNDLTDKQLSLSANNMQMIIAIGMAMLLTLLVAGIYPAVLLSSFDPLRTLKGRITLGRSNISFRKALVVLQFVIATVLIISTLVVGRQLQYIRSKALGYDKENVFQFDLGNAEPHFASLEQEMAAMPGVHGVGGATQNLLDIGNSTGDTKWDGKTADQSMVIHAIGSDKAFFNVMNFKLVGGVNFTDSKADSGHYIINETAAKLMGMNDAVGKRFSLWENEGIIIGVVKDFHFASLHERIGPLVFYYGGGTHVPTGYRMYVKTSGKDAQKAIDAATKIYARYNGDHPFHYSFLDAELDRLYRTDQRTGRLFNYFAGIAIFISCLGLFGLATFATAQRVKEIGIRKVLGASVTNIVTLLSSDFLKTVMIAILLSVPIAWYMMHKWLEDYAYRIGIDWKIFVMAGSLAVLIALFTVSFQAIKAALLNPVKSLKSE</sequence>
<keyword evidence="3 6" id="KW-0812">Transmembrane</keyword>
<feature type="domain" description="ABC3 transporter permease C-terminal" evidence="7">
    <location>
        <begin position="284"/>
        <end position="397"/>
    </location>
</feature>
<feature type="transmembrane region" description="Helical" evidence="6">
    <location>
        <begin position="278"/>
        <end position="298"/>
    </location>
</feature>
<accession>A0A6N8JGS8</accession>
<comment type="caution">
    <text evidence="9">The sequence shown here is derived from an EMBL/GenBank/DDBJ whole genome shotgun (WGS) entry which is preliminary data.</text>
</comment>
<dbReference type="EMBL" id="WRXO01000010">
    <property type="protein sequence ID" value="MVT44164.1"/>
    <property type="molecule type" value="Genomic_DNA"/>
</dbReference>
<evidence type="ECO:0000256" key="6">
    <source>
        <dbReference type="SAM" id="Phobius"/>
    </source>
</evidence>
<keyword evidence="10" id="KW-1185">Reference proteome</keyword>
<organism evidence="9 10">
    <name type="scientific">Chitinophaga oryziterrae</name>
    <dbReference type="NCBI Taxonomy" id="1031224"/>
    <lineage>
        <taxon>Bacteria</taxon>
        <taxon>Pseudomonadati</taxon>
        <taxon>Bacteroidota</taxon>
        <taxon>Chitinophagia</taxon>
        <taxon>Chitinophagales</taxon>
        <taxon>Chitinophagaceae</taxon>
        <taxon>Chitinophaga</taxon>
    </lineage>
</organism>
<evidence type="ECO:0000256" key="3">
    <source>
        <dbReference type="ARBA" id="ARBA00022692"/>
    </source>
</evidence>
<evidence type="ECO:0000313" key="10">
    <source>
        <dbReference type="Proteomes" id="UP000468388"/>
    </source>
</evidence>
<evidence type="ECO:0000259" key="8">
    <source>
        <dbReference type="Pfam" id="PF12704"/>
    </source>
</evidence>
<dbReference type="InterPro" id="IPR050250">
    <property type="entry name" value="Macrolide_Exporter_MacB"/>
</dbReference>
<dbReference type="PANTHER" id="PTHR30572">
    <property type="entry name" value="MEMBRANE COMPONENT OF TRANSPORTER-RELATED"/>
    <property type="match status" value="1"/>
</dbReference>
<feature type="transmembrane region" description="Helical" evidence="6">
    <location>
        <begin position="21"/>
        <end position="41"/>
    </location>
</feature>
<evidence type="ECO:0000313" key="9">
    <source>
        <dbReference type="EMBL" id="MVT44164.1"/>
    </source>
</evidence>
<keyword evidence="4 6" id="KW-1133">Transmembrane helix</keyword>
<feature type="transmembrane region" description="Helical" evidence="6">
    <location>
        <begin position="372"/>
        <end position="398"/>
    </location>
</feature>
<evidence type="ECO:0000259" key="7">
    <source>
        <dbReference type="Pfam" id="PF02687"/>
    </source>
</evidence>
<dbReference type="AlphaFoldDB" id="A0A6N8JGS8"/>
<dbReference type="Pfam" id="PF02687">
    <property type="entry name" value="FtsX"/>
    <property type="match status" value="2"/>
</dbReference>
<comment type="subcellular location">
    <subcellularLocation>
        <location evidence="1">Cell membrane</location>
        <topology evidence="1">Multi-pass membrane protein</topology>
    </subcellularLocation>
</comment>
<dbReference type="OrthoDB" id="1451596at2"/>
<feature type="domain" description="MacB-like periplasmic core" evidence="8">
    <location>
        <begin position="421"/>
        <end position="591"/>
    </location>
</feature>
<dbReference type="RefSeq" id="WP_157302968.1">
    <property type="nucleotide sequence ID" value="NZ_BAAAZB010000021.1"/>
</dbReference>
<dbReference type="GO" id="GO:0005886">
    <property type="term" value="C:plasma membrane"/>
    <property type="evidence" value="ECO:0007669"/>
    <property type="project" value="UniProtKB-SubCell"/>
</dbReference>
<feature type="transmembrane region" description="Helical" evidence="6">
    <location>
        <begin position="664"/>
        <end position="687"/>
    </location>
</feature>
<evidence type="ECO:0000256" key="1">
    <source>
        <dbReference type="ARBA" id="ARBA00004651"/>
    </source>
</evidence>
<feature type="transmembrane region" description="Helical" evidence="6">
    <location>
        <begin position="752"/>
        <end position="773"/>
    </location>
</feature>
<dbReference type="InterPro" id="IPR025857">
    <property type="entry name" value="MacB_PCD"/>
</dbReference>
<feature type="transmembrane region" description="Helical" evidence="6">
    <location>
        <begin position="419"/>
        <end position="439"/>
    </location>
</feature>
<dbReference type="Pfam" id="PF12704">
    <property type="entry name" value="MacB_PCD"/>
    <property type="match status" value="2"/>
</dbReference>
<gene>
    <name evidence="9" type="ORF">GO495_26455</name>
</gene>
<evidence type="ECO:0000256" key="2">
    <source>
        <dbReference type="ARBA" id="ARBA00022475"/>
    </source>
</evidence>